<keyword evidence="4" id="KW-1185">Reference proteome</keyword>
<gene>
    <name evidence="3" type="ORF">SAMN04488543_3763</name>
</gene>
<feature type="domain" description="HTH cro/C1-type" evidence="2">
    <location>
        <begin position="11"/>
        <end position="66"/>
    </location>
</feature>
<dbReference type="AlphaFoldDB" id="A0A1H1ZGR6"/>
<dbReference type="CDD" id="cd00093">
    <property type="entry name" value="HTH_XRE"/>
    <property type="match status" value="1"/>
</dbReference>
<dbReference type="InterPro" id="IPR011990">
    <property type="entry name" value="TPR-like_helical_dom_sf"/>
</dbReference>
<evidence type="ECO:0000313" key="4">
    <source>
        <dbReference type="Proteomes" id="UP000199092"/>
    </source>
</evidence>
<dbReference type="InterPro" id="IPR001387">
    <property type="entry name" value="Cro/C1-type_HTH"/>
</dbReference>
<dbReference type="PANTHER" id="PTHR47691">
    <property type="entry name" value="REGULATOR-RELATED"/>
    <property type="match status" value="1"/>
</dbReference>
<dbReference type="InterPro" id="IPR010982">
    <property type="entry name" value="Lambda_DNA-bd_dom_sf"/>
</dbReference>
<dbReference type="EMBL" id="LT629749">
    <property type="protein sequence ID" value="SDT32829.1"/>
    <property type="molecule type" value="Genomic_DNA"/>
</dbReference>
<dbReference type="PRINTS" id="PR00364">
    <property type="entry name" value="DISEASERSIST"/>
</dbReference>
<dbReference type="GO" id="GO:0043531">
    <property type="term" value="F:ADP binding"/>
    <property type="evidence" value="ECO:0007669"/>
    <property type="project" value="InterPro"/>
</dbReference>
<dbReference type="Gene3D" id="1.10.260.40">
    <property type="entry name" value="lambda repressor-like DNA-binding domains"/>
    <property type="match status" value="1"/>
</dbReference>
<dbReference type="STRING" id="546871.SAMN04488543_3763"/>
<organism evidence="3 4">
    <name type="scientific">Friedmanniella luteola</name>
    <dbReference type="NCBI Taxonomy" id="546871"/>
    <lineage>
        <taxon>Bacteria</taxon>
        <taxon>Bacillati</taxon>
        <taxon>Actinomycetota</taxon>
        <taxon>Actinomycetes</taxon>
        <taxon>Propionibacteriales</taxon>
        <taxon>Nocardioidaceae</taxon>
        <taxon>Friedmanniella</taxon>
    </lineage>
</organism>
<dbReference type="SUPFAM" id="SSF52540">
    <property type="entry name" value="P-loop containing nucleoside triphosphate hydrolases"/>
    <property type="match status" value="1"/>
</dbReference>
<dbReference type="Pfam" id="PF13560">
    <property type="entry name" value="HTH_31"/>
    <property type="match status" value="1"/>
</dbReference>
<dbReference type="SUPFAM" id="SSF48452">
    <property type="entry name" value="TPR-like"/>
    <property type="match status" value="1"/>
</dbReference>
<dbReference type="SUPFAM" id="SSF47413">
    <property type="entry name" value="lambda repressor-like DNA-binding domains"/>
    <property type="match status" value="1"/>
</dbReference>
<feature type="region of interest" description="Disordered" evidence="1">
    <location>
        <begin position="747"/>
        <end position="785"/>
    </location>
</feature>
<reference evidence="3 4" key="1">
    <citation type="submission" date="2016-10" db="EMBL/GenBank/DDBJ databases">
        <authorList>
            <person name="de Groot N.N."/>
        </authorList>
    </citation>
    <scope>NUCLEOTIDE SEQUENCE [LARGE SCALE GENOMIC DNA]</scope>
    <source>
        <strain evidence="3 4">DSM 21741</strain>
    </source>
</reference>
<protein>
    <submittedName>
        <fullName evidence="3">NB-ARC domain-containing protein</fullName>
    </submittedName>
</protein>
<dbReference type="PROSITE" id="PS50943">
    <property type="entry name" value="HTH_CROC1"/>
    <property type="match status" value="1"/>
</dbReference>
<dbReference type="SMART" id="SM00530">
    <property type="entry name" value="HTH_XRE"/>
    <property type="match status" value="1"/>
</dbReference>
<sequence>MGQVDELGPLLRRLRRTRGWTLEELAERSGVSDRALSNLERGRSLGPQARTVEALADALHLGAEERDRLSAAAAAGRPRSGAVPAPLDGLPPDVPDFTGRARELATVAALLEGRDDLGHPHVVVVSGTAGQGKTSFAVHAAHRLAGRFPDGRLFLGLRGLDPDPVSPEQALVRLLRGLGVPERRIPVSAEEKAQLFQRTVADRAVLLVLDNAAYEAQVRALLPTSGASFALVTSRRALTGVEHAERLVLGSLEPVDAGALLAGIAGPRPGSDELAALAEVARLCGGMPLALRIAGNRLRSRPGWTAATFARRLADEDSRLQRLTAGDLGVEGAFMTSYDQLSPQARQTFRLLALVPGPDFSAGVAAAVTDLDLGTVEPVLDELLELGLLHPVAADRYGFHDLLHLYARVRLQAETSAVERADAGSRLTAWLLRTAVDAGRWFEPSWAAAPPRPDPRAPLPDATAAQGWLESEGVNWLPALRTAAAAGDHARVVEVAEAMHWFSDRWVFWGHWDEVFTLSLVAARGLGDPHLEVVHLNYLAWAQSVCLGRHELSLTTSAEAAALARRTGDDGQAGWALTYAAFAASRLADPAAVLARVTEAGPLFAAAGDREGASQARLLAATALLDLGRPAAAAAAAQELLVALTDPGQAPADPVATSTAVQVHRLLGRLHEQAGRPAVAAAAYRAALAQPADAISRWVEGLLRLALGRVLPAAGDVEGGRSELLRAHALFTDVGSPERVAEAERLLADEPAPPPPSPARPVAGSAQLGQTAVSPPSTVSACPVT</sequence>
<evidence type="ECO:0000256" key="1">
    <source>
        <dbReference type="SAM" id="MobiDB-lite"/>
    </source>
</evidence>
<evidence type="ECO:0000259" key="2">
    <source>
        <dbReference type="PROSITE" id="PS50943"/>
    </source>
</evidence>
<dbReference type="Gene3D" id="1.25.40.10">
    <property type="entry name" value="Tetratricopeptide repeat domain"/>
    <property type="match status" value="1"/>
</dbReference>
<dbReference type="InterPro" id="IPR027417">
    <property type="entry name" value="P-loop_NTPase"/>
</dbReference>
<dbReference type="RefSeq" id="WP_172826117.1">
    <property type="nucleotide sequence ID" value="NZ_LT629749.1"/>
</dbReference>
<evidence type="ECO:0000313" key="3">
    <source>
        <dbReference type="EMBL" id="SDT32829.1"/>
    </source>
</evidence>
<dbReference type="PANTHER" id="PTHR47691:SF3">
    <property type="entry name" value="HTH-TYPE TRANSCRIPTIONAL REGULATOR RV0890C-RELATED"/>
    <property type="match status" value="1"/>
</dbReference>
<dbReference type="Proteomes" id="UP000199092">
    <property type="component" value="Chromosome I"/>
</dbReference>
<dbReference type="Gene3D" id="3.40.50.300">
    <property type="entry name" value="P-loop containing nucleotide triphosphate hydrolases"/>
    <property type="match status" value="1"/>
</dbReference>
<name>A0A1H1ZGR6_9ACTN</name>
<dbReference type="GO" id="GO:0003677">
    <property type="term" value="F:DNA binding"/>
    <property type="evidence" value="ECO:0007669"/>
    <property type="project" value="InterPro"/>
</dbReference>
<proteinExistence type="predicted"/>
<feature type="compositionally biased region" description="Polar residues" evidence="1">
    <location>
        <begin position="767"/>
        <end position="785"/>
    </location>
</feature>
<accession>A0A1H1ZGR6</accession>